<keyword evidence="1" id="KW-0812">Transmembrane</keyword>
<reference evidence="2" key="2">
    <citation type="submission" date="2025-09" db="UniProtKB">
        <authorList>
            <consortium name="Ensembl"/>
        </authorList>
    </citation>
    <scope>IDENTIFICATION</scope>
</reference>
<sequence length="74" mass="7604">MPSADSLSVGPDIRCFIGNTAAVAMGKVLCSSTGAWLRRLLVTPCSHPLVCAHLPSVVIVTGSCCLLSVIGPPR</sequence>
<evidence type="ECO:0000256" key="1">
    <source>
        <dbReference type="SAM" id="Phobius"/>
    </source>
</evidence>
<feature type="transmembrane region" description="Helical" evidence="1">
    <location>
        <begin position="16"/>
        <end position="37"/>
    </location>
</feature>
<proteinExistence type="predicted"/>
<evidence type="ECO:0000313" key="3">
    <source>
        <dbReference type="Proteomes" id="UP000261540"/>
    </source>
</evidence>
<dbReference type="Ensembl" id="ENSPKIT00000042335.1">
    <property type="protein sequence ID" value="ENSPKIP00000017816.1"/>
    <property type="gene ID" value="ENSPKIG00000003588.1"/>
</dbReference>
<dbReference type="AlphaFoldDB" id="A0A3B3RJE2"/>
<keyword evidence="1" id="KW-1133">Transmembrane helix</keyword>
<accession>A0A3B3RJE2</accession>
<feature type="transmembrane region" description="Helical" evidence="1">
    <location>
        <begin position="49"/>
        <end position="70"/>
    </location>
</feature>
<reference evidence="2" key="1">
    <citation type="submission" date="2025-08" db="UniProtKB">
        <authorList>
            <consortium name="Ensembl"/>
        </authorList>
    </citation>
    <scope>IDENTIFICATION</scope>
</reference>
<keyword evidence="1" id="KW-0472">Membrane</keyword>
<name>A0A3B3RJE2_9TELE</name>
<organism evidence="2 3">
    <name type="scientific">Paramormyrops kingsleyae</name>
    <dbReference type="NCBI Taxonomy" id="1676925"/>
    <lineage>
        <taxon>Eukaryota</taxon>
        <taxon>Metazoa</taxon>
        <taxon>Chordata</taxon>
        <taxon>Craniata</taxon>
        <taxon>Vertebrata</taxon>
        <taxon>Euteleostomi</taxon>
        <taxon>Actinopterygii</taxon>
        <taxon>Neopterygii</taxon>
        <taxon>Teleostei</taxon>
        <taxon>Osteoglossocephala</taxon>
        <taxon>Osteoglossomorpha</taxon>
        <taxon>Osteoglossiformes</taxon>
        <taxon>Mormyridae</taxon>
        <taxon>Paramormyrops</taxon>
    </lineage>
</organism>
<evidence type="ECO:0000313" key="2">
    <source>
        <dbReference type="Ensembl" id="ENSPKIP00000017816.1"/>
    </source>
</evidence>
<protein>
    <submittedName>
        <fullName evidence="2">Uncharacterized protein</fullName>
    </submittedName>
</protein>
<keyword evidence="3" id="KW-1185">Reference proteome</keyword>
<dbReference type="Proteomes" id="UP000261540">
    <property type="component" value="Unplaced"/>
</dbReference>